<protein>
    <submittedName>
        <fullName evidence="1">Uncharacterized protein</fullName>
    </submittedName>
</protein>
<sequence length="83" mass="9294">MYAKRGSGQAWMQPLIAGGYPESALVIFGTRSVTRAEHCADAEVIYKFLETHALSYIAYALHMEFKSKFKTANESLISESLEM</sequence>
<keyword evidence="2" id="KW-1185">Reference proteome</keyword>
<accession>A0ABC8K897</accession>
<reference evidence="1 2" key="1">
    <citation type="submission" date="2022-03" db="EMBL/GenBank/DDBJ databases">
        <authorList>
            <person name="Macdonald S."/>
            <person name="Ahmed S."/>
            <person name="Newling K."/>
        </authorList>
    </citation>
    <scope>NUCLEOTIDE SEQUENCE [LARGE SCALE GENOMIC DNA]</scope>
</reference>
<comment type="caution">
    <text evidence="1">The sequence shown here is derived from an EMBL/GenBank/DDBJ whole genome shotgun (WGS) entry which is preliminary data.</text>
</comment>
<gene>
    <name evidence="1" type="ORF">ERUC_LOCUS20602</name>
</gene>
<dbReference type="EMBL" id="CAKOAT010198488">
    <property type="protein sequence ID" value="CAH8354847.1"/>
    <property type="molecule type" value="Genomic_DNA"/>
</dbReference>
<evidence type="ECO:0000313" key="1">
    <source>
        <dbReference type="EMBL" id="CAH8354847.1"/>
    </source>
</evidence>
<organism evidence="1 2">
    <name type="scientific">Eruca vesicaria subsp. sativa</name>
    <name type="common">Garden rocket</name>
    <name type="synonym">Eruca sativa</name>
    <dbReference type="NCBI Taxonomy" id="29727"/>
    <lineage>
        <taxon>Eukaryota</taxon>
        <taxon>Viridiplantae</taxon>
        <taxon>Streptophyta</taxon>
        <taxon>Embryophyta</taxon>
        <taxon>Tracheophyta</taxon>
        <taxon>Spermatophyta</taxon>
        <taxon>Magnoliopsida</taxon>
        <taxon>eudicotyledons</taxon>
        <taxon>Gunneridae</taxon>
        <taxon>Pentapetalae</taxon>
        <taxon>rosids</taxon>
        <taxon>malvids</taxon>
        <taxon>Brassicales</taxon>
        <taxon>Brassicaceae</taxon>
        <taxon>Brassiceae</taxon>
        <taxon>Eruca</taxon>
    </lineage>
</organism>
<evidence type="ECO:0000313" key="2">
    <source>
        <dbReference type="Proteomes" id="UP001642260"/>
    </source>
</evidence>
<proteinExistence type="predicted"/>
<dbReference type="AlphaFoldDB" id="A0ABC8K897"/>
<dbReference type="Proteomes" id="UP001642260">
    <property type="component" value="Unassembled WGS sequence"/>
</dbReference>
<name>A0ABC8K897_ERUVS</name>